<keyword evidence="1" id="KW-1133">Transmembrane helix</keyword>
<dbReference type="PATRIC" id="fig|568816.4.peg.1549"/>
<dbReference type="InParanoid" id="G4Q307"/>
<reference evidence="2 3" key="1">
    <citation type="journal article" date="2011" name="J. Bacteriol.">
        <title>Complete genome sequence of Acidaminococcus intestini RYC-MR95, a Gram-negative bacterium from the phylum Firmicutes.</title>
        <authorList>
            <person name="D'Auria G."/>
            <person name="Galan J.C."/>
            <person name="Rodriguez-Alcayna M."/>
            <person name="Moya A."/>
            <person name="Baquero F."/>
            <person name="Latorre A."/>
        </authorList>
    </citation>
    <scope>NUCLEOTIDE SEQUENCE [LARGE SCALE GENOMIC DNA]</scope>
    <source>
        <strain evidence="2 3">RyC-MR95</strain>
    </source>
</reference>
<keyword evidence="3" id="KW-1185">Reference proteome</keyword>
<organism evidence="2 3">
    <name type="scientific">Acidaminococcus intestini (strain RyC-MR95)</name>
    <dbReference type="NCBI Taxonomy" id="568816"/>
    <lineage>
        <taxon>Bacteria</taxon>
        <taxon>Bacillati</taxon>
        <taxon>Bacillota</taxon>
        <taxon>Negativicutes</taxon>
        <taxon>Acidaminococcales</taxon>
        <taxon>Acidaminococcaceae</taxon>
        <taxon>Acidaminococcus</taxon>
    </lineage>
</organism>
<evidence type="ECO:0000313" key="2">
    <source>
        <dbReference type="EMBL" id="AEQ22813.1"/>
    </source>
</evidence>
<dbReference type="Proteomes" id="UP000007093">
    <property type="component" value="Chromosome"/>
</dbReference>
<dbReference type="EMBL" id="CP003058">
    <property type="protein sequence ID" value="AEQ22813.1"/>
    <property type="molecule type" value="Genomic_DNA"/>
</dbReference>
<dbReference type="AlphaFoldDB" id="G4Q307"/>
<keyword evidence="1" id="KW-0812">Transmembrane</keyword>
<proteinExistence type="predicted"/>
<sequence length="49" mass="5840">MKHITKAAMRNMTAVSTYFLLFMGKNLVLSFYWLLSYCKIRRKKTISYA</sequence>
<name>G4Q307_ACIIR</name>
<accession>G4Q307</accession>
<dbReference type="HOGENOM" id="CLU_3131207_0_0_9"/>
<feature type="transmembrane region" description="Helical" evidence="1">
    <location>
        <begin position="15"/>
        <end position="35"/>
    </location>
</feature>
<keyword evidence="1" id="KW-0472">Membrane</keyword>
<evidence type="ECO:0000256" key="1">
    <source>
        <dbReference type="SAM" id="Phobius"/>
    </source>
</evidence>
<dbReference type="KEGG" id="ain:Acin_1596"/>
<gene>
    <name evidence="2" type="ordered locus">Acin_1596</name>
</gene>
<evidence type="ECO:0000313" key="3">
    <source>
        <dbReference type="Proteomes" id="UP000007093"/>
    </source>
</evidence>
<protein>
    <submittedName>
        <fullName evidence="2">Uncharacterized protein</fullName>
    </submittedName>
</protein>